<dbReference type="Proteomes" id="UP000069773">
    <property type="component" value="Unassembled WGS sequence"/>
</dbReference>
<feature type="region of interest" description="Disordered" evidence="1">
    <location>
        <begin position="80"/>
        <end position="183"/>
    </location>
</feature>
<feature type="chain" id="PRO_5047403091" evidence="2">
    <location>
        <begin position="28"/>
        <end position="183"/>
    </location>
</feature>
<evidence type="ECO:0000313" key="4">
    <source>
        <dbReference type="Proteomes" id="UP000069773"/>
    </source>
</evidence>
<reference evidence="3 4" key="1">
    <citation type="journal article" date="2016" name="Genome Announc.">
        <title>Draft Genome Sequences of Five Rapidly Growing Mycobacterium Species, M. thermoresistibile, M. fortuitum subsp. acetamidolyticum, M. canariasense, M. brisbanense, and M. novocastrense.</title>
        <authorList>
            <person name="Katahira K."/>
            <person name="Ogura Y."/>
            <person name="Gotoh Y."/>
            <person name="Hayashi T."/>
        </authorList>
    </citation>
    <scope>NUCLEOTIDE SEQUENCE [LARGE SCALE GENOMIC DNA]</scope>
    <source>
        <strain evidence="3 4">JCM18114</strain>
    </source>
</reference>
<accession>A0ABQ0KDE2</accession>
<evidence type="ECO:0000256" key="1">
    <source>
        <dbReference type="SAM" id="MobiDB-lite"/>
    </source>
</evidence>
<name>A0ABQ0KDE2_MYCNV</name>
<comment type="caution">
    <text evidence="3">The sequence shown here is derived from an EMBL/GenBank/DDBJ whole genome shotgun (WGS) entry which is preliminary data.</text>
</comment>
<proteinExistence type="predicted"/>
<sequence>MVCAKRRIFGAATGFAALFTLAPLPMADAQPAPPPPPPFFPAPTFGFLPAVPGSYSATYYVILPPSPAITDSRGLNVASNADPASAAHGLPGSKLGNSPHKTNPLTSSNTRYGLSALGAPVPTHTPGVNSSGVGHIAALEDPSGQPSDGTPAVESEAPDVTPTPAPVLEDPSGQRPEAAESGG</sequence>
<feature type="compositionally biased region" description="Polar residues" evidence="1">
    <location>
        <begin position="95"/>
        <end position="112"/>
    </location>
</feature>
<protein>
    <submittedName>
        <fullName evidence="3">Uncharacterized protein</fullName>
    </submittedName>
</protein>
<gene>
    <name evidence="3" type="ORF">RMCN_0535</name>
</gene>
<keyword evidence="4" id="KW-1185">Reference proteome</keyword>
<evidence type="ECO:0000256" key="2">
    <source>
        <dbReference type="SAM" id="SignalP"/>
    </source>
</evidence>
<keyword evidence="2" id="KW-0732">Signal</keyword>
<dbReference type="EMBL" id="BCTA01000009">
    <property type="protein sequence ID" value="GAT07402.1"/>
    <property type="molecule type" value="Genomic_DNA"/>
</dbReference>
<feature type="signal peptide" evidence="2">
    <location>
        <begin position="1"/>
        <end position="27"/>
    </location>
</feature>
<organism evidence="3 4">
    <name type="scientific">Mycolicibacterium novocastrense</name>
    <name type="common">Mycobacterium novocastrense</name>
    <dbReference type="NCBI Taxonomy" id="59813"/>
    <lineage>
        <taxon>Bacteria</taxon>
        <taxon>Bacillati</taxon>
        <taxon>Actinomycetota</taxon>
        <taxon>Actinomycetes</taxon>
        <taxon>Mycobacteriales</taxon>
        <taxon>Mycobacteriaceae</taxon>
        <taxon>Mycolicibacterium</taxon>
    </lineage>
</organism>
<evidence type="ECO:0000313" key="3">
    <source>
        <dbReference type="EMBL" id="GAT07402.1"/>
    </source>
</evidence>